<accession>A0A0E9X7G0</accession>
<protein>
    <submittedName>
        <fullName evidence="1">Uncharacterized protein</fullName>
    </submittedName>
</protein>
<dbReference type="EMBL" id="GBXM01010028">
    <property type="protein sequence ID" value="JAH98549.1"/>
    <property type="molecule type" value="Transcribed_RNA"/>
</dbReference>
<organism evidence="1">
    <name type="scientific">Anguilla anguilla</name>
    <name type="common">European freshwater eel</name>
    <name type="synonym">Muraena anguilla</name>
    <dbReference type="NCBI Taxonomy" id="7936"/>
    <lineage>
        <taxon>Eukaryota</taxon>
        <taxon>Metazoa</taxon>
        <taxon>Chordata</taxon>
        <taxon>Craniata</taxon>
        <taxon>Vertebrata</taxon>
        <taxon>Euteleostomi</taxon>
        <taxon>Actinopterygii</taxon>
        <taxon>Neopterygii</taxon>
        <taxon>Teleostei</taxon>
        <taxon>Anguilliformes</taxon>
        <taxon>Anguillidae</taxon>
        <taxon>Anguilla</taxon>
    </lineage>
</organism>
<name>A0A0E9X7G0_ANGAN</name>
<evidence type="ECO:0000313" key="1">
    <source>
        <dbReference type="EMBL" id="JAH98549.1"/>
    </source>
</evidence>
<sequence length="23" mass="2551">MFLAAAVCVTHLKLFSLVQSLMQ</sequence>
<proteinExistence type="predicted"/>
<dbReference type="AlphaFoldDB" id="A0A0E9X7G0"/>
<reference evidence="1" key="1">
    <citation type="submission" date="2014-11" db="EMBL/GenBank/DDBJ databases">
        <authorList>
            <person name="Amaro Gonzalez C."/>
        </authorList>
    </citation>
    <scope>NUCLEOTIDE SEQUENCE</scope>
</reference>
<reference evidence="1" key="2">
    <citation type="journal article" date="2015" name="Fish Shellfish Immunol.">
        <title>Early steps in the European eel (Anguilla anguilla)-Vibrio vulnificus interaction in the gills: Role of the RtxA13 toxin.</title>
        <authorList>
            <person name="Callol A."/>
            <person name="Pajuelo D."/>
            <person name="Ebbesson L."/>
            <person name="Teles M."/>
            <person name="MacKenzie S."/>
            <person name="Amaro C."/>
        </authorList>
    </citation>
    <scope>NUCLEOTIDE SEQUENCE</scope>
</reference>